<dbReference type="Proteomes" id="UP000001423">
    <property type="component" value="Chromosome"/>
</dbReference>
<organism evidence="1 2">
    <name type="scientific">Prochlorococcus marinus (strain MIT 9313)</name>
    <dbReference type="NCBI Taxonomy" id="74547"/>
    <lineage>
        <taxon>Bacteria</taxon>
        <taxon>Bacillati</taxon>
        <taxon>Cyanobacteriota</taxon>
        <taxon>Cyanophyceae</taxon>
        <taxon>Synechococcales</taxon>
        <taxon>Prochlorococcaceae</taxon>
        <taxon>Prochlorococcus</taxon>
    </lineage>
</organism>
<evidence type="ECO:0000313" key="2">
    <source>
        <dbReference type="Proteomes" id="UP000001423"/>
    </source>
</evidence>
<keyword evidence="2" id="KW-1185">Reference proteome</keyword>
<accession>Q7V966</accession>
<sequence>MSTSMRSVQPGQSTIDYLDQIIEDNSEKILSSLVLHHLQAATLSDWCSYVIDSSIEQQFHWDDPQEAHLHWWNSISDTSAMSEWLEQSFNQYCLKWRTAVSSAYYSASIAIYEEQLESLYIEKRNSYEYAHCKIFDFGSNRGLALEMSVAAESGSDINKDLQDINQATEKISLADISNGIPSILASTSPGDWLPPFFNGVSWLLLQVEQIERPSLKELAPILLRDACQAWREEKTQSLTAYWIKQLAEN</sequence>
<dbReference type="EMBL" id="BX548175">
    <property type="protein sequence ID" value="CAE20267.1"/>
    <property type="molecule type" value="Genomic_DNA"/>
</dbReference>
<dbReference type="KEGG" id="pmt:PMT_0092"/>
<gene>
    <name evidence="1" type="ordered locus">PMT_0092</name>
</gene>
<dbReference type="AlphaFoldDB" id="Q7V966"/>
<dbReference type="HOGENOM" id="CLU_1115008_0_0_3"/>
<name>Q7V966_PROMM</name>
<reference evidence="1 2" key="1">
    <citation type="journal article" date="2003" name="Nature">
        <title>Genome divergence in two Prochlorococcus ecotypes reflects oceanic niche differentiation.</title>
        <authorList>
            <person name="Rocap G."/>
            <person name="Larimer F.W."/>
            <person name="Lamerdin J.E."/>
            <person name="Malfatti S."/>
            <person name="Chain P."/>
            <person name="Ahlgren N.A."/>
            <person name="Arellano A."/>
            <person name="Coleman M."/>
            <person name="Hauser L."/>
            <person name="Hess W.R."/>
            <person name="Johnson Z.I."/>
            <person name="Land M.L."/>
            <person name="Lindell D."/>
            <person name="Post A.F."/>
            <person name="Regala W."/>
            <person name="Shah M."/>
            <person name="Shaw S.L."/>
            <person name="Steglich C."/>
            <person name="Sullivan M.B."/>
            <person name="Ting C.S."/>
            <person name="Tolonen A."/>
            <person name="Webb E.A."/>
            <person name="Zinser E.R."/>
            <person name="Chisholm S.W."/>
        </authorList>
    </citation>
    <scope>NUCLEOTIDE SEQUENCE [LARGE SCALE GENOMIC DNA]</scope>
    <source>
        <strain evidence="2">MIT 9313</strain>
    </source>
</reference>
<evidence type="ECO:0000313" key="1">
    <source>
        <dbReference type="EMBL" id="CAE20267.1"/>
    </source>
</evidence>
<protein>
    <submittedName>
        <fullName evidence="1">Uncharacterized protein</fullName>
    </submittedName>
</protein>
<proteinExistence type="predicted"/>